<accession>A0A1R2B3F2</accession>
<feature type="coiled-coil region" evidence="1">
    <location>
        <begin position="459"/>
        <end position="537"/>
    </location>
</feature>
<feature type="compositionally biased region" description="Polar residues" evidence="2">
    <location>
        <begin position="56"/>
        <end position="66"/>
    </location>
</feature>
<gene>
    <name evidence="3" type="ORF">SteCoe_30510</name>
</gene>
<feature type="coiled-coil region" evidence="1">
    <location>
        <begin position="202"/>
        <end position="252"/>
    </location>
</feature>
<comment type="caution">
    <text evidence="3">The sequence shown here is derived from an EMBL/GenBank/DDBJ whole genome shotgun (WGS) entry which is preliminary data.</text>
</comment>
<evidence type="ECO:0000256" key="1">
    <source>
        <dbReference type="SAM" id="Coils"/>
    </source>
</evidence>
<keyword evidence="4" id="KW-1185">Reference proteome</keyword>
<dbReference type="AlphaFoldDB" id="A0A1R2B3F2"/>
<feature type="region of interest" description="Disordered" evidence="2">
    <location>
        <begin position="47"/>
        <end position="66"/>
    </location>
</feature>
<keyword evidence="1" id="KW-0175">Coiled coil</keyword>
<sequence length="671" mass="80365">MSTYSGILTPLKTTNSDDYSDYYNYLSSVEKHVDSIISSDQAKKIQSRKKFLEDSPQPTKNPSAKSQILEIQEQTAKKINELLNSLRTNQENLVQKFKESKNKDFSLESPFTPVDILEKKQELEEKEKEIREKMRLVHENERKKIIKIYEDKKIKIIDDKRENLQKFWRTKMFELNGKLQQAEWKKNSKKNEEEEGKKALYKKVYEETLEKEKKLLEDEIDEHFNIQFQEKLKILKEECKGENDEKEKNEVKTKLEIEYKKRYEEEKLAWKDCQDDLILKCVKVLENEEKVVLSEKEMEIKFQAEGEIEELLEEVNNELEKDYKMIVESMQKRVRDKDQYSKDIWIEEAKAEFLKSKHLETVYDYKQTIKEQINRDIRKEIEGKIENEVFKNEQEKIFKQVSEELNFTYELYKKETENFFKQQLNEYEQDFQGSYTEKVKTEVDKKLSQKEKELYIRYVHKLEKMKNDIKKEFEDQNTQELKKKKEALLKEKTLLAQTKAKNNIQISKFDEEIQHNLQRLEEETQKLDLKIREIYQRSRLDEEMTTKPDEFPIKSPTKNFTPGCKIFKNEQAKEFPIQILPPSFSAKEIRTKIEPSYKIGKNCVEPSPSNGNNNGESLHKGLLKESYNAKSLSYDSLKLKNKEKSKNNKIKQNVYHELLKQKYGFIQPRLK</sequence>
<evidence type="ECO:0000313" key="3">
    <source>
        <dbReference type="EMBL" id="OMJ71311.1"/>
    </source>
</evidence>
<name>A0A1R2B3F2_9CILI</name>
<dbReference type="EMBL" id="MPUH01001002">
    <property type="protein sequence ID" value="OMJ71311.1"/>
    <property type="molecule type" value="Genomic_DNA"/>
</dbReference>
<reference evidence="3 4" key="1">
    <citation type="submission" date="2016-11" db="EMBL/GenBank/DDBJ databases">
        <title>The macronuclear genome of Stentor coeruleus: a giant cell with tiny introns.</title>
        <authorList>
            <person name="Slabodnick M."/>
            <person name="Ruby J.G."/>
            <person name="Reiff S.B."/>
            <person name="Swart E.C."/>
            <person name="Gosai S."/>
            <person name="Prabakaran S."/>
            <person name="Witkowska E."/>
            <person name="Larue G.E."/>
            <person name="Fisher S."/>
            <person name="Freeman R.M."/>
            <person name="Gunawardena J."/>
            <person name="Chu W."/>
            <person name="Stover N.A."/>
            <person name="Gregory B.D."/>
            <person name="Nowacki M."/>
            <person name="Derisi J."/>
            <person name="Roy S.W."/>
            <person name="Marshall W.F."/>
            <person name="Sood P."/>
        </authorList>
    </citation>
    <scope>NUCLEOTIDE SEQUENCE [LARGE SCALE GENOMIC DNA]</scope>
    <source>
        <strain evidence="3">WM001</strain>
    </source>
</reference>
<proteinExistence type="predicted"/>
<evidence type="ECO:0000313" key="4">
    <source>
        <dbReference type="Proteomes" id="UP000187209"/>
    </source>
</evidence>
<evidence type="ECO:0000256" key="2">
    <source>
        <dbReference type="SAM" id="MobiDB-lite"/>
    </source>
</evidence>
<organism evidence="3 4">
    <name type="scientific">Stentor coeruleus</name>
    <dbReference type="NCBI Taxonomy" id="5963"/>
    <lineage>
        <taxon>Eukaryota</taxon>
        <taxon>Sar</taxon>
        <taxon>Alveolata</taxon>
        <taxon>Ciliophora</taxon>
        <taxon>Postciliodesmatophora</taxon>
        <taxon>Heterotrichea</taxon>
        <taxon>Heterotrichida</taxon>
        <taxon>Stentoridae</taxon>
        <taxon>Stentor</taxon>
    </lineage>
</organism>
<feature type="coiled-coil region" evidence="1">
    <location>
        <begin position="69"/>
        <end position="143"/>
    </location>
</feature>
<protein>
    <submittedName>
        <fullName evidence="3">Uncharacterized protein</fullName>
    </submittedName>
</protein>
<dbReference type="Proteomes" id="UP000187209">
    <property type="component" value="Unassembled WGS sequence"/>
</dbReference>